<sequence length="955" mass="97596">MKEFPVSLRPLILNALRVVAASLLLPTVAAAVGTPAGTSIVNQASGAYTEPASGLSTQVSSNVAVTTVQAVCALSVSPDGTLAQPARSVALLPGEGAVLPYTLVNAGNAPHTFALGARLEPGSTASPGLKVVLDSDQDGQAGAGEPQLSSLTLAADASAALLLVADAVQASGDAYVNLVAACPGGQSAEPDTDQNNVSQLRYGPPPEFRLSKTFTPALIRPGSETGVTISASNTGAGASREVVLSDLLEAQTSAGLSFVPGSAVASAGSLEYTTDGAVWVAAEPSPVRGVRVRVDSLAPGAALRLSFRMLAVAAAENRVIGNTATLLSGGAGLSATASADVRYLPAVAIGPLGNPQAPEGSAEDTQTRPFAAVNQPVCFDHTVKNTGDVQDAFTLSVAAPQASSTLSGAGGAPLAQPLLLEPGQSAEVRVCYQAQAGALGALVTVTGARGTSNTTRDLVAQVAGGLPELTKSAVVSTTGLDGRPEPVPAGGTVAQGDTVEYTLSVRNPYPFPLTSVVLTDAVPAHLDVVSSAPGVRSGAAGQEQVVWTLGTLAPGETRAVKLLTRVSPRAVDGESLSNTFSFSSFEVAGPLLSNEVLTPIWSAKLVVSKAVGTREVTYGDRLTYTLRISNTSLTTDVLNAVVTDTPMPGLDYLGGTSTLDGQPLADPVLSPAAGSATQPAPTATGTAMRWNVPSLKAGTTITITYQLRVTPLASGELDNVVEVSGVGAGKVNRIVASNRASAKVRFNPLKFSPTSDIVGTVFVDRNRNGLYDEGLDTPLPRARVLLAGGRQAITDPRGRYSFLNVPQGTQALRLDPGTSPYEPLHVARDGGLSGTQTVFANGLTSVDFPLAPLGGDVTALRRTTLLLSVPGGEVRVDKSVYSVPGGYLVTLRITSPQALAGAELTDPLPEGALLKDGRNTWAGTFSPGEQTLTYRFTWDGEPRLATTDPLLTWRP</sequence>
<dbReference type="SUPFAM" id="SSF117074">
    <property type="entry name" value="Hypothetical protein PA1324"/>
    <property type="match status" value="1"/>
</dbReference>
<evidence type="ECO:0000256" key="1">
    <source>
        <dbReference type="SAM" id="SignalP"/>
    </source>
</evidence>
<name>A0A2K3UYN1_9DEIO</name>
<evidence type="ECO:0000259" key="2">
    <source>
        <dbReference type="Pfam" id="PF01345"/>
    </source>
</evidence>
<feature type="domain" description="DUF11" evidence="2">
    <location>
        <begin position="605"/>
        <end position="726"/>
    </location>
</feature>
<dbReference type="Pfam" id="PF01345">
    <property type="entry name" value="DUF11"/>
    <property type="match status" value="2"/>
</dbReference>
<reference evidence="3 4" key="1">
    <citation type="submission" date="2018-01" db="EMBL/GenBank/DDBJ databases">
        <title>Deinococcus koreensis sp. nov., a radiation-resistant bacterium isolated from river water.</title>
        <authorList>
            <person name="Choi A."/>
        </authorList>
    </citation>
    <scope>NUCLEOTIDE SEQUENCE [LARGE SCALE GENOMIC DNA]</scope>
    <source>
        <strain evidence="3 4">SJW1-2</strain>
    </source>
</reference>
<keyword evidence="4" id="KW-1185">Reference proteome</keyword>
<feature type="chain" id="PRO_5014428975" description="DUF11 domain-containing protein" evidence="1">
    <location>
        <begin position="32"/>
        <end position="955"/>
    </location>
</feature>
<dbReference type="PANTHER" id="PTHR34819:SF3">
    <property type="entry name" value="CELL SURFACE PROTEIN"/>
    <property type="match status" value="1"/>
</dbReference>
<evidence type="ECO:0000313" key="3">
    <source>
        <dbReference type="EMBL" id="PNY81647.1"/>
    </source>
</evidence>
<comment type="caution">
    <text evidence="3">The sequence shown here is derived from an EMBL/GenBank/DDBJ whole genome shotgun (WGS) entry which is preliminary data.</text>
</comment>
<dbReference type="OrthoDB" id="9773411at2"/>
<dbReference type="InterPro" id="IPR013783">
    <property type="entry name" value="Ig-like_fold"/>
</dbReference>
<evidence type="ECO:0000313" key="4">
    <source>
        <dbReference type="Proteomes" id="UP000236379"/>
    </source>
</evidence>
<accession>A0A2K3UYN1</accession>
<dbReference type="Gene3D" id="2.60.40.740">
    <property type="match status" value="1"/>
</dbReference>
<dbReference type="InterPro" id="IPR051172">
    <property type="entry name" value="Chlamydia_OmcB"/>
</dbReference>
<protein>
    <recommendedName>
        <fullName evidence="2">DUF11 domain-containing protein</fullName>
    </recommendedName>
</protein>
<dbReference type="InterPro" id="IPR001434">
    <property type="entry name" value="OmcB-like_DUF11"/>
</dbReference>
<dbReference type="NCBIfam" id="TIGR01451">
    <property type="entry name" value="B_ant_repeat"/>
    <property type="match status" value="2"/>
</dbReference>
<dbReference type="InterPro" id="IPR047589">
    <property type="entry name" value="DUF11_rpt"/>
</dbReference>
<dbReference type="Proteomes" id="UP000236379">
    <property type="component" value="Unassembled WGS sequence"/>
</dbReference>
<dbReference type="AlphaFoldDB" id="A0A2K3UYN1"/>
<dbReference type="Gene3D" id="2.60.40.10">
    <property type="entry name" value="Immunoglobulins"/>
    <property type="match status" value="1"/>
</dbReference>
<feature type="signal peptide" evidence="1">
    <location>
        <begin position="1"/>
        <end position="31"/>
    </location>
</feature>
<gene>
    <name evidence="3" type="ORF">CVO96_09915</name>
</gene>
<proteinExistence type="predicted"/>
<dbReference type="PANTHER" id="PTHR34819">
    <property type="entry name" value="LARGE CYSTEINE-RICH PERIPLASMIC PROTEIN OMCB"/>
    <property type="match status" value="1"/>
</dbReference>
<keyword evidence="1" id="KW-0732">Signal</keyword>
<organism evidence="3 4">
    <name type="scientific">Deinococcus koreensis</name>
    <dbReference type="NCBI Taxonomy" id="2054903"/>
    <lineage>
        <taxon>Bacteria</taxon>
        <taxon>Thermotogati</taxon>
        <taxon>Deinococcota</taxon>
        <taxon>Deinococci</taxon>
        <taxon>Deinococcales</taxon>
        <taxon>Deinococcaceae</taxon>
        <taxon>Deinococcus</taxon>
    </lineage>
</organism>
<dbReference type="EMBL" id="PPPD01000001">
    <property type="protein sequence ID" value="PNY81647.1"/>
    <property type="molecule type" value="Genomic_DNA"/>
</dbReference>
<feature type="domain" description="DUF11" evidence="2">
    <location>
        <begin position="492"/>
        <end position="594"/>
    </location>
</feature>